<dbReference type="InterPro" id="IPR036822">
    <property type="entry name" value="CutC-like_dom_sf"/>
</dbReference>
<dbReference type="AlphaFoldDB" id="A0A167KP29"/>
<dbReference type="OrthoDB" id="7392499at2759"/>
<dbReference type="Proteomes" id="UP000243498">
    <property type="component" value="Unassembled WGS sequence"/>
</dbReference>
<reference evidence="3 4" key="1">
    <citation type="journal article" date="2016" name="Genome Biol. Evol.">
        <title>Divergent and convergent evolution of fungal pathogenicity.</title>
        <authorList>
            <person name="Shang Y."/>
            <person name="Xiao G."/>
            <person name="Zheng P."/>
            <person name="Cen K."/>
            <person name="Zhan S."/>
            <person name="Wang C."/>
        </authorList>
    </citation>
    <scope>NUCLEOTIDE SEQUENCE [LARGE SCALE GENOMIC DNA]</scope>
    <source>
        <strain evidence="3 4">RCEF 4871</strain>
    </source>
</reference>
<comment type="similarity">
    <text evidence="1">Belongs to the CutC family.</text>
</comment>
<evidence type="ECO:0000313" key="3">
    <source>
        <dbReference type="EMBL" id="OAA51983.1"/>
    </source>
</evidence>
<dbReference type="GO" id="GO:0005507">
    <property type="term" value="F:copper ion binding"/>
    <property type="evidence" value="ECO:0007669"/>
    <property type="project" value="TreeGrafter"/>
</dbReference>
<name>A0A167KP29_METRR</name>
<dbReference type="STRING" id="1081105.A0A167KP29"/>
<organism evidence="3 4">
    <name type="scientific">Metarhizium rileyi (strain RCEF 4871)</name>
    <name type="common">Nomuraea rileyi</name>
    <dbReference type="NCBI Taxonomy" id="1649241"/>
    <lineage>
        <taxon>Eukaryota</taxon>
        <taxon>Fungi</taxon>
        <taxon>Dikarya</taxon>
        <taxon>Ascomycota</taxon>
        <taxon>Pezizomycotina</taxon>
        <taxon>Sordariomycetes</taxon>
        <taxon>Hypocreomycetidae</taxon>
        <taxon>Hypocreales</taxon>
        <taxon>Clavicipitaceae</taxon>
        <taxon>Metarhizium</taxon>
    </lineage>
</organism>
<evidence type="ECO:0000256" key="1">
    <source>
        <dbReference type="ARBA" id="ARBA00007768"/>
    </source>
</evidence>
<evidence type="ECO:0000256" key="2">
    <source>
        <dbReference type="ARBA" id="ARBA00019014"/>
    </source>
</evidence>
<comment type="caution">
    <text evidence="3">The sequence shown here is derived from an EMBL/GenBank/DDBJ whole genome shotgun (WGS) entry which is preliminary data.</text>
</comment>
<proteinExistence type="inferred from homology"/>
<dbReference type="OMA" id="HRAFDQC"/>
<gene>
    <name evidence="3" type="ORF">NOR_00576</name>
</gene>
<dbReference type="PANTHER" id="PTHR12598:SF0">
    <property type="entry name" value="COPPER HOMEOSTASIS PROTEIN CUTC HOMOLOG"/>
    <property type="match status" value="1"/>
</dbReference>
<dbReference type="Gene3D" id="3.20.20.380">
    <property type="entry name" value="Copper homeostasis (CutC) domain"/>
    <property type="match status" value="1"/>
</dbReference>
<dbReference type="PANTHER" id="PTHR12598">
    <property type="entry name" value="COPPER HOMEOSTASIS PROTEIN CUTC"/>
    <property type="match status" value="1"/>
</dbReference>
<keyword evidence="4" id="KW-1185">Reference proteome</keyword>
<accession>A0A167KP29</accession>
<protein>
    <recommendedName>
        <fullName evidence="2">Copper homeostasis protein cutC homolog</fullName>
    </recommendedName>
</protein>
<evidence type="ECO:0000313" key="4">
    <source>
        <dbReference type="Proteomes" id="UP000243498"/>
    </source>
</evidence>
<dbReference type="SUPFAM" id="SSF110395">
    <property type="entry name" value="CutC-like"/>
    <property type="match status" value="1"/>
</dbReference>
<dbReference type="EMBL" id="AZHC01000001">
    <property type="protein sequence ID" value="OAA51983.1"/>
    <property type="molecule type" value="Genomic_DNA"/>
</dbReference>
<dbReference type="InterPro" id="IPR005627">
    <property type="entry name" value="CutC-like"/>
</dbReference>
<dbReference type="Pfam" id="PF03932">
    <property type="entry name" value="CutC"/>
    <property type="match status" value="1"/>
</dbReference>
<sequence>MASKTTSIPLEVAVFSGESIIKAQSQGASRVELNAPDSYHVGGLTPPVTELTTLASQITIPVRIMIRPRAAPADGSPDFIYSLEEFKEMTQSIKAFKATGLLNPIRGDGFVFGLLQPAKTVNPSSGEPDLFQINEAACRTLIAAAKPFGCVFHRAFDPIAATKRIGDGVDTLINLGFEGLLTAGGYGACESNIDRIDHECHKKAGKLQFIVGGGLRASNIEHVAKRFTAYEKGSVWMHTAALTDRPDHHPEEIDSTELIDMMASLDSISVH</sequence>